<name>A0A9D4R2K1_DREPO</name>
<dbReference type="Proteomes" id="UP000828390">
    <property type="component" value="Unassembled WGS sequence"/>
</dbReference>
<feature type="region of interest" description="Disordered" evidence="1">
    <location>
        <begin position="1"/>
        <end position="69"/>
    </location>
</feature>
<reference evidence="2" key="2">
    <citation type="submission" date="2020-11" db="EMBL/GenBank/DDBJ databases">
        <authorList>
            <person name="McCartney M.A."/>
            <person name="Auch B."/>
            <person name="Kono T."/>
            <person name="Mallez S."/>
            <person name="Becker A."/>
            <person name="Gohl D.M."/>
            <person name="Silverstein K.A.T."/>
            <person name="Koren S."/>
            <person name="Bechman K.B."/>
            <person name="Herman A."/>
            <person name="Abrahante J.E."/>
            <person name="Garbe J."/>
        </authorList>
    </citation>
    <scope>NUCLEOTIDE SEQUENCE</scope>
    <source>
        <strain evidence="2">Duluth1</strain>
        <tissue evidence="2">Whole animal</tissue>
    </source>
</reference>
<dbReference type="EMBL" id="JAIWYP010000003">
    <property type="protein sequence ID" value="KAH3850980.1"/>
    <property type="molecule type" value="Genomic_DNA"/>
</dbReference>
<evidence type="ECO:0000313" key="3">
    <source>
        <dbReference type="Proteomes" id="UP000828390"/>
    </source>
</evidence>
<sequence length="95" mass="10255">MNRGSTDMNRGSTGDDRDEPGTTGDNRGSTGKVLKCLIPPGVTGKDREQPGRYRSSTGAHTDRGRATATPRLSHVLLQWRPGECRQSPGIATVHR</sequence>
<evidence type="ECO:0000256" key="1">
    <source>
        <dbReference type="SAM" id="MobiDB-lite"/>
    </source>
</evidence>
<organism evidence="2 3">
    <name type="scientific">Dreissena polymorpha</name>
    <name type="common">Zebra mussel</name>
    <name type="synonym">Mytilus polymorpha</name>
    <dbReference type="NCBI Taxonomy" id="45954"/>
    <lineage>
        <taxon>Eukaryota</taxon>
        <taxon>Metazoa</taxon>
        <taxon>Spiralia</taxon>
        <taxon>Lophotrochozoa</taxon>
        <taxon>Mollusca</taxon>
        <taxon>Bivalvia</taxon>
        <taxon>Autobranchia</taxon>
        <taxon>Heteroconchia</taxon>
        <taxon>Euheterodonta</taxon>
        <taxon>Imparidentia</taxon>
        <taxon>Neoheterodontei</taxon>
        <taxon>Myida</taxon>
        <taxon>Dreissenoidea</taxon>
        <taxon>Dreissenidae</taxon>
        <taxon>Dreissena</taxon>
    </lineage>
</organism>
<feature type="compositionally biased region" description="Polar residues" evidence="1">
    <location>
        <begin position="1"/>
        <end position="12"/>
    </location>
</feature>
<reference evidence="2" key="1">
    <citation type="journal article" date="2019" name="bioRxiv">
        <title>The Genome of the Zebra Mussel, Dreissena polymorpha: A Resource for Invasive Species Research.</title>
        <authorList>
            <person name="McCartney M.A."/>
            <person name="Auch B."/>
            <person name="Kono T."/>
            <person name="Mallez S."/>
            <person name="Zhang Y."/>
            <person name="Obille A."/>
            <person name="Becker A."/>
            <person name="Abrahante J.E."/>
            <person name="Garbe J."/>
            <person name="Badalamenti J.P."/>
            <person name="Herman A."/>
            <person name="Mangelson H."/>
            <person name="Liachko I."/>
            <person name="Sullivan S."/>
            <person name="Sone E.D."/>
            <person name="Koren S."/>
            <person name="Silverstein K.A.T."/>
            <person name="Beckman K.B."/>
            <person name="Gohl D.M."/>
        </authorList>
    </citation>
    <scope>NUCLEOTIDE SEQUENCE</scope>
    <source>
        <strain evidence="2">Duluth1</strain>
        <tissue evidence="2">Whole animal</tissue>
    </source>
</reference>
<comment type="caution">
    <text evidence="2">The sequence shown here is derived from an EMBL/GenBank/DDBJ whole genome shotgun (WGS) entry which is preliminary data.</text>
</comment>
<evidence type="ECO:0000313" key="2">
    <source>
        <dbReference type="EMBL" id="KAH3850980.1"/>
    </source>
</evidence>
<accession>A0A9D4R2K1</accession>
<protein>
    <submittedName>
        <fullName evidence="2">Uncharacterized protein</fullName>
    </submittedName>
</protein>
<dbReference type="AlphaFoldDB" id="A0A9D4R2K1"/>
<gene>
    <name evidence="2" type="ORF">DPMN_093456</name>
</gene>
<keyword evidence="3" id="KW-1185">Reference proteome</keyword>
<proteinExistence type="predicted"/>